<sequence>MDGPFKEGFYNHPNLGVIRIFQTDEGWAYQCYTQSGQKAVSRERALDTWTWALSEPR</sequence>
<organism evidence="1 2">
    <name type="scientific">Candidatus Desulfobia pelagia</name>
    <dbReference type="NCBI Taxonomy" id="2841692"/>
    <lineage>
        <taxon>Bacteria</taxon>
        <taxon>Pseudomonadati</taxon>
        <taxon>Thermodesulfobacteriota</taxon>
        <taxon>Desulfobulbia</taxon>
        <taxon>Desulfobulbales</taxon>
        <taxon>Desulfobulbaceae</taxon>
        <taxon>Candidatus Desulfobia</taxon>
    </lineage>
</organism>
<dbReference type="AlphaFoldDB" id="A0A8J6NE71"/>
<evidence type="ECO:0000313" key="1">
    <source>
        <dbReference type="EMBL" id="MBC8318961.1"/>
    </source>
</evidence>
<name>A0A8J6NE71_9BACT</name>
<evidence type="ECO:0000313" key="2">
    <source>
        <dbReference type="Proteomes" id="UP000614424"/>
    </source>
</evidence>
<reference evidence="1 2" key="1">
    <citation type="submission" date="2020-08" db="EMBL/GenBank/DDBJ databases">
        <title>Bridging the membrane lipid divide: bacteria of the FCB group superphylum have the potential to synthesize archaeal ether lipids.</title>
        <authorList>
            <person name="Villanueva L."/>
            <person name="Von Meijenfeldt F.A.B."/>
            <person name="Westbye A.B."/>
            <person name="Yadav S."/>
            <person name="Hopmans E.C."/>
            <person name="Dutilh B.E."/>
            <person name="Sinninghe Damste J.S."/>
        </authorList>
    </citation>
    <scope>NUCLEOTIDE SEQUENCE [LARGE SCALE GENOMIC DNA]</scope>
    <source>
        <strain evidence="1">NIOZ-UU47</strain>
    </source>
</reference>
<dbReference type="Proteomes" id="UP000614424">
    <property type="component" value="Unassembled WGS sequence"/>
</dbReference>
<protein>
    <submittedName>
        <fullName evidence="1">Uncharacterized protein</fullName>
    </submittedName>
</protein>
<dbReference type="EMBL" id="JACNJZ010000204">
    <property type="protein sequence ID" value="MBC8318961.1"/>
    <property type="molecule type" value="Genomic_DNA"/>
</dbReference>
<comment type="caution">
    <text evidence="1">The sequence shown here is derived from an EMBL/GenBank/DDBJ whole genome shotgun (WGS) entry which is preliminary data.</text>
</comment>
<gene>
    <name evidence="1" type="ORF">H8E41_13760</name>
</gene>
<proteinExistence type="predicted"/>
<accession>A0A8J6NE71</accession>